<reference evidence="4" key="1">
    <citation type="submission" date="2019-08" db="EMBL/GenBank/DDBJ databases">
        <authorList>
            <person name="Kucharzyk K."/>
            <person name="Murdoch R.W."/>
            <person name="Higgins S."/>
            <person name="Loffler F."/>
        </authorList>
    </citation>
    <scope>NUCLEOTIDE SEQUENCE</scope>
</reference>
<keyword evidence="2" id="KW-0560">Oxidoreductase</keyword>
<evidence type="ECO:0000259" key="3">
    <source>
        <dbReference type="Pfam" id="PF00881"/>
    </source>
</evidence>
<evidence type="ECO:0000256" key="2">
    <source>
        <dbReference type="ARBA" id="ARBA00023002"/>
    </source>
</evidence>
<evidence type="ECO:0000256" key="1">
    <source>
        <dbReference type="ARBA" id="ARBA00007118"/>
    </source>
</evidence>
<proteinExistence type="inferred from homology"/>
<name>A0A645CCV5_9ZZZZ</name>
<dbReference type="PANTHER" id="PTHR43673">
    <property type="entry name" value="NAD(P)H NITROREDUCTASE YDGI-RELATED"/>
    <property type="match status" value="1"/>
</dbReference>
<keyword evidence="4" id="KW-0436">Ligase</keyword>
<dbReference type="AlphaFoldDB" id="A0A645CCV5"/>
<dbReference type="InterPro" id="IPR029479">
    <property type="entry name" value="Nitroreductase"/>
</dbReference>
<dbReference type="GO" id="GO:0016491">
    <property type="term" value="F:oxidoreductase activity"/>
    <property type="evidence" value="ECO:0007669"/>
    <property type="project" value="UniProtKB-KW"/>
</dbReference>
<dbReference type="SUPFAM" id="SSF55469">
    <property type="entry name" value="FMN-dependent nitroreductase-like"/>
    <property type="match status" value="1"/>
</dbReference>
<dbReference type="InterPro" id="IPR000415">
    <property type="entry name" value="Nitroreductase-like"/>
</dbReference>
<accession>A0A645CCV5</accession>
<sequence>MTTYEAMKMRRSIRKFDGARPVPTEILTKAVDVARLAPCGTNAQTLKFCVVTDPALTARIFALSAWGAHLKDGSGRPGAGQEPPVWMLILHDAAVRPQPFALDIGAACENIIIYCQSEGVASCWLENIRKKEIAELLHLPENLSVISSVALGYPAMESEEVPVEENGTGYYWGEGGKMNVPKRSLEEVMILK</sequence>
<gene>
    <name evidence="4" type="primary">fbiB_25</name>
    <name evidence="4" type="ORF">SDC9_121749</name>
</gene>
<dbReference type="EMBL" id="VSSQ01026179">
    <property type="protein sequence ID" value="MPM74760.1"/>
    <property type="molecule type" value="Genomic_DNA"/>
</dbReference>
<dbReference type="PANTHER" id="PTHR43673:SF10">
    <property type="entry name" value="NADH DEHYDROGENASE_NAD(P)H NITROREDUCTASE XCC3605-RELATED"/>
    <property type="match status" value="1"/>
</dbReference>
<organism evidence="4">
    <name type="scientific">bioreactor metagenome</name>
    <dbReference type="NCBI Taxonomy" id="1076179"/>
    <lineage>
        <taxon>unclassified sequences</taxon>
        <taxon>metagenomes</taxon>
        <taxon>ecological metagenomes</taxon>
    </lineage>
</organism>
<feature type="domain" description="Nitroreductase" evidence="3">
    <location>
        <begin position="8"/>
        <end position="153"/>
    </location>
</feature>
<comment type="similarity">
    <text evidence="1">Belongs to the nitroreductase family.</text>
</comment>
<protein>
    <submittedName>
        <fullName evidence="4">Coenzyme F420:L-glutamate ligase</fullName>
        <ecNumber evidence="4">6.3.2.34</ecNumber>
    </submittedName>
</protein>
<dbReference type="EC" id="6.3.2.34" evidence="4"/>
<dbReference type="Gene3D" id="3.40.109.10">
    <property type="entry name" value="NADH Oxidase"/>
    <property type="match status" value="1"/>
</dbReference>
<dbReference type="CDD" id="cd02062">
    <property type="entry name" value="Nitro_FMN_reductase"/>
    <property type="match status" value="1"/>
</dbReference>
<dbReference type="Pfam" id="PF00881">
    <property type="entry name" value="Nitroreductase"/>
    <property type="match status" value="1"/>
</dbReference>
<comment type="caution">
    <text evidence="4">The sequence shown here is derived from an EMBL/GenBank/DDBJ whole genome shotgun (WGS) entry which is preliminary data.</text>
</comment>
<evidence type="ECO:0000313" key="4">
    <source>
        <dbReference type="EMBL" id="MPM74760.1"/>
    </source>
</evidence>
<dbReference type="GO" id="GO:0052619">
    <property type="term" value="F:coenzyme F420-1:gamma-L-glutamate ligase activity"/>
    <property type="evidence" value="ECO:0007669"/>
    <property type="project" value="UniProtKB-EC"/>
</dbReference>